<dbReference type="RefSeq" id="WP_053013803.1">
    <property type="nucleotide sequence ID" value="NZ_CP011371.1"/>
</dbReference>
<dbReference type="Proteomes" id="UP000035352">
    <property type="component" value="Chromosome"/>
</dbReference>
<dbReference type="EMBL" id="CP011371">
    <property type="protein sequence ID" value="AKJ30787.1"/>
    <property type="molecule type" value="Genomic_DNA"/>
</dbReference>
<keyword evidence="2" id="KW-1185">Reference proteome</keyword>
<accession>A0A0G3BN16</accession>
<evidence type="ECO:0000313" key="1">
    <source>
        <dbReference type="EMBL" id="AKJ30787.1"/>
    </source>
</evidence>
<protein>
    <submittedName>
        <fullName evidence="1">Uncharacterized protein</fullName>
    </submittedName>
</protein>
<sequence>MAFQTVVFFALTFAITNAEIRTGLDLEVVTKVLAPHARLTSMHFLRPHKINHQLPHKLGLVKVISVTQLQINLIDSTSISAR</sequence>
<dbReference type="KEGG" id="pbh:AAW51_4096"/>
<evidence type="ECO:0000313" key="2">
    <source>
        <dbReference type="Proteomes" id="UP000035352"/>
    </source>
</evidence>
<proteinExistence type="predicted"/>
<dbReference type="AlphaFoldDB" id="A0A0G3BN16"/>
<gene>
    <name evidence="1" type="ORF">AAW51_4096</name>
</gene>
<organism evidence="1 2">
    <name type="scientific">Caldimonas brevitalea</name>
    <dbReference type="NCBI Taxonomy" id="413882"/>
    <lineage>
        <taxon>Bacteria</taxon>
        <taxon>Pseudomonadati</taxon>
        <taxon>Pseudomonadota</taxon>
        <taxon>Betaproteobacteria</taxon>
        <taxon>Burkholderiales</taxon>
        <taxon>Sphaerotilaceae</taxon>
        <taxon>Caldimonas</taxon>
    </lineage>
</organism>
<name>A0A0G3BN16_9BURK</name>
<reference evidence="1 2" key="1">
    <citation type="submission" date="2015-05" db="EMBL/GenBank/DDBJ databases">
        <authorList>
            <person name="Tang B."/>
            <person name="Yu Y."/>
        </authorList>
    </citation>
    <scope>NUCLEOTIDE SEQUENCE [LARGE SCALE GENOMIC DNA]</scope>
    <source>
        <strain evidence="1 2">DSM 7029</strain>
    </source>
</reference>